<reference evidence="1" key="1">
    <citation type="submission" date="2014-12" db="EMBL/GenBank/DDBJ databases">
        <title>Insight into the proteome of Arion vulgaris.</title>
        <authorList>
            <person name="Aradska J."/>
            <person name="Bulat T."/>
            <person name="Smidak R."/>
            <person name="Sarate P."/>
            <person name="Gangsoo J."/>
            <person name="Sialana F."/>
            <person name="Bilban M."/>
            <person name="Lubec G."/>
        </authorList>
    </citation>
    <scope>NUCLEOTIDE SEQUENCE</scope>
    <source>
        <tissue evidence="1">Skin</tissue>
    </source>
</reference>
<dbReference type="EMBL" id="HACG01016489">
    <property type="protein sequence ID" value="CEK63354.1"/>
    <property type="molecule type" value="Transcribed_RNA"/>
</dbReference>
<proteinExistence type="predicted"/>
<dbReference type="AlphaFoldDB" id="A0A0B6Z404"/>
<gene>
    <name evidence="1" type="primary">ORF48011</name>
</gene>
<sequence>MERIRRRDGMKEEGLEEVCRRPVLHWELKVKEDVSNLKPIITSGTPCQWLQMSTPGTPGQCYRCPCGEHLVQCYRCPCGNTLSVLQMPTHYH</sequence>
<name>A0A0B6Z404_9EUPU</name>
<evidence type="ECO:0000313" key="1">
    <source>
        <dbReference type="EMBL" id="CEK63354.1"/>
    </source>
</evidence>
<protein>
    <submittedName>
        <fullName evidence="1">Uncharacterized protein</fullName>
    </submittedName>
</protein>
<accession>A0A0B6Z404</accession>
<organism evidence="1">
    <name type="scientific">Arion vulgaris</name>
    <dbReference type="NCBI Taxonomy" id="1028688"/>
    <lineage>
        <taxon>Eukaryota</taxon>
        <taxon>Metazoa</taxon>
        <taxon>Spiralia</taxon>
        <taxon>Lophotrochozoa</taxon>
        <taxon>Mollusca</taxon>
        <taxon>Gastropoda</taxon>
        <taxon>Heterobranchia</taxon>
        <taxon>Euthyneura</taxon>
        <taxon>Panpulmonata</taxon>
        <taxon>Eupulmonata</taxon>
        <taxon>Stylommatophora</taxon>
        <taxon>Helicina</taxon>
        <taxon>Arionoidea</taxon>
        <taxon>Arionidae</taxon>
        <taxon>Arion</taxon>
    </lineage>
</organism>